<dbReference type="AlphaFoldDB" id="A0AA40BE86"/>
<dbReference type="EMBL" id="JAUKUA010000001">
    <property type="protein sequence ID" value="KAK0732278.1"/>
    <property type="molecule type" value="Genomic_DNA"/>
</dbReference>
<gene>
    <name evidence="2" type="ORF">B0H67DRAFT_96518</name>
</gene>
<proteinExistence type="predicted"/>
<feature type="compositionally biased region" description="Basic and acidic residues" evidence="1">
    <location>
        <begin position="77"/>
        <end position="91"/>
    </location>
</feature>
<evidence type="ECO:0000313" key="3">
    <source>
        <dbReference type="Proteomes" id="UP001172102"/>
    </source>
</evidence>
<keyword evidence="3" id="KW-1185">Reference proteome</keyword>
<comment type="caution">
    <text evidence="2">The sequence shown here is derived from an EMBL/GenBank/DDBJ whole genome shotgun (WGS) entry which is preliminary data.</text>
</comment>
<feature type="region of interest" description="Disordered" evidence="1">
    <location>
        <begin position="50"/>
        <end position="91"/>
    </location>
</feature>
<dbReference type="PANTHER" id="PTHR38166:SF1">
    <property type="entry name" value="C2H2-TYPE DOMAIN-CONTAINING PROTEIN"/>
    <property type="match status" value="1"/>
</dbReference>
<protein>
    <recommendedName>
        <fullName evidence="4">C2H2-type domain-containing protein</fullName>
    </recommendedName>
</protein>
<evidence type="ECO:0008006" key="4">
    <source>
        <dbReference type="Google" id="ProtNLM"/>
    </source>
</evidence>
<reference evidence="2" key="1">
    <citation type="submission" date="2023-06" db="EMBL/GenBank/DDBJ databases">
        <title>Genome-scale phylogeny and comparative genomics of the fungal order Sordariales.</title>
        <authorList>
            <consortium name="Lawrence Berkeley National Laboratory"/>
            <person name="Hensen N."/>
            <person name="Bonometti L."/>
            <person name="Westerberg I."/>
            <person name="Brannstrom I.O."/>
            <person name="Guillou S."/>
            <person name="Cros-Aarteil S."/>
            <person name="Calhoun S."/>
            <person name="Haridas S."/>
            <person name="Kuo A."/>
            <person name="Mondo S."/>
            <person name="Pangilinan J."/>
            <person name="Riley R."/>
            <person name="Labutti K."/>
            <person name="Andreopoulos B."/>
            <person name="Lipzen A."/>
            <person name="Chen C."/>
            <person name="Yanf M."/>
            <person name="Daum C."/>
            <person name="Ng V."/>
            <person name="Clum A."/>
            <person name="Steindorff A."/>
            <person name="Ohm R."/>
            <person name="Martin F."/>
            <person name="Silar P."/>
            <person name="Natvig D."/>
            <person name="Lalanne C."/>
            <person name="Gautier V."/>
            <person name="Ament-Velasquez S.L."/>
            <person name="Kruys A."/>
            <person name="Hutchinson M.I."/>
            <person name="Powell A.J."/>
            <person name="Barry K."/>
            <person name="Miller A.N."/>
            <person name="Grigoriev I.V."/>
            <person name="Debuchy R."/>
            <person name="Gladieux P."/>
            <person name="Thoren M.H."/>
            <person name="Johannesson H."/>
        </authorList>
    </citation>
    <scope>NUCLEOTIDE SEQUENCE</scope>
    <source>
        <strain evidence="2">SMH4607-1</strain>
    </source>
</reference>
<sequence>MRKTLELDRLMGAADSGGRNVACSPARSPLSISDYVVDWARFITPSSSSALAARRPTEPDHGLFDSQAARLDPSDPNGHHDAAEPSKERPQELRISLEAILAADSFISEGIARLMEHFYSLMGQWYFWRATQPRGALQAVQSNGGPRKDAHFTGNGEEATPTVSRDRTGTTSKPPLVPERRLSRDDEDSDDEREHKKPKFKGNDTESQRLACPYFRRNSALYRYWRSCPGPGWGTVHRVKEHLYRCHLLPPSCPRCHETFETEKEKLEHLIAPEPCTVRDKPLIEGIDPSTHELLRSRKLLQGQETEVAKWRAVYLALFPDTDEKDIPSPCESHVSMLIFSWPLRTICLTFLVYEYAIVAHGPTSSSTA</sequence>
<dbReference type="Proteomes" id="UP001172102">
    <property type="component" value="Unassembled WGS sequence"/>
</dbReference>
<name>A0AA40BE86_9PEZI</name>
<evidence type="ECO:0000313" key="2">
    <source>
        <dbReference type="EMBL" id="KAK0732278.1"/>
    </source>
</evidence>
<accession>A0AA40BE86</accession>
<organism evidence="2 3">
    <name type="scientific">Lasiosphaeris hirsuta</name>
    <dbReference type="NCBI Taxonomy" id="260670"/>
    <lineage>
        <taxon>Eukaryota</taxon>
        <taxon>Fungi</taxon>
        <taxon>Dikarya</taxon>
        <taxon>Ascomycota</taxon>
        <taxon>Pezizomycotina</taxon>
        <taxon>Sordariomycetes</taxon>
        <taxon>Sordariomycetidae</taxon>
        <taxon>Sordariales</taxon>
        <taxon>Lasiosphaeriaceae</taxon>
        <taxon>Lasiosphaeris</taxon>
    </lineage>
</organism>
<dbReference type="PANTHER" id="PTHR38166">
    <property type="entry name" value="C2H2-TYPE DOMAIN-CONTAINING PROTEIN-RELATED"/>
    <property type="match status" value="1"/>
</dbReference>
<feature type="region of interest" description="Disordered" evidence="1">
    <location>
        <begin position="138"/>
        <end position="205"/>
    </location>
</feature>
<evidence type="ECO:0000256" key="1">
    <source>
        <dbReference type="SAM" id="MobiDB-lite"/>
    </source>
</evidence>